<gene>
    <name evidence="1" type="ORF">CHRIB12_LOCUS3077</name>
</gene>
<protein>
    <submittedName>
        <fullName evidence="1">Uncharacterized protein</fullName>
    </submittedName>
</protein>
<accession>A0A916DZS0</accession>
<name>A0A916DZS0_9GLOM</name>
<dbReference type="OrthoDB" id="2323207at2759"/>
<proteinExistence type="predicted"/>
<dbReference type="AlphaFoldDB" id="A0A916DZS0"/>
<sequence length="99" mass="11486">MDEVKLSDGVFEQIKDFRHEYLTEEQESLIDKLILNEELKSRYKENGTTVDLLEEVKSNIIIDNGGWIVRCFDNDETESLESLRIGFAKLDVNSKDESN</sequence>
<dbReference type="Proteomes" id="UP000684084">
    <property type="component" value="Unassembled WGS sequence"/>
</dbReference>
<organism evidence="1 2">
    <name type="scientific">Rhizophagus irregularis</name>
    <dbReference type="NCBI Taxonomy" id="588596"/>
    <lineage>
        <taxon>Eukaryota</taxon>
        <taxon>Fungi</taxon>
        <taxon>Fungi incertae sedis</taxon>
        <taxon>Mucoromycota</taxon>
        <taxon>Glomeromycotina</taxon>
        <taxon>Glomeromycetes</taxon>
        <taxon>Glomerales</taxon>
        <taxon>Glomeraceae</taxon>
        <taxon>Rhizophagus</taxon>
    </lineage>
</organism>
<dbReference type="EMBL" id="CAGKOT010000004">
    <property type="protein sequence ID" value="CAB5333033.1"/>
    <property type="molecule type" value="Genomic_DNA"/>
</dbReference>
<reference evidence="1" key="1">
    <citation type="submission" date="2020-05" db="EMBL/GenBank/DDBJ databases">
        <authorList>
            <person name="Rincon C."/>
            <person name="Sanders R I."/>
            <person name="Robbins C."/>
            <person name="Chaturvedi A."/>
        </authorList>
    </citation>
    <scope>NUCLEOTIDE SEQUENCE</scope>
    <source>
        <strain evidence="1">CHB12</strain>
    </source>
</reference>
<evidence type="ECO:0000313" key="1">
    <source>
        <dbReference type="EMBL" id="CAB5333033.1"/>
    </source>
</evidence>
<evidence type="ECO:0000313" key="2">
    <source>
        <dbReference type="Proteomes" id="UP000684084"/>
    </source>
</evidence>
<comment type="caution">
    <text evidence="1">The sequence shown here is derived from an EMBL/GenBank/DDBJ whole genome shotgun (WGS) entry which is preliminary data.</text>
</comment>